<evidence type="ECO:0000313" key="4">
    <source>
        <dbReference type="Proteomes" id="UP001153292"/>
    </source>
</evidence>
<evidence type="ECO:0000313" key="3">
    <source>
        <dbReference type="EMBL" id="CAH0407667.1"/>
    </source>
</evidence>
<organism evidence="3 4">
    <name type="scientific">Chilo suppressalis</name>
    <name type="common">Asiatic rice borer moth</name>
    <dbReference type="NCBI Taxonomy" id="168631"/>
    <lineage>
        <taxon>Eukaryota</taxon>
        <taxon>Metazoa</taxon>
        <taxon>Ecdysozoa</taxon>
        <taxon>Arthropoda</taxon>
        <taxon>Hexapoda</taxon>
        <taxon>Insecta</taxon>
        <taxon>Pterygota</taxon>
        <taxon>Neoptera</taxon>
        <taxon>Endopterygota</taxon>
        <taxon>Lepidoptera</taxon>
        <taxon>Glossata</taxon>
        <taxon>Ditrysia</taxon>
        <taxon>Pyraloidea</taxon>
        <taxon>Crambidae</taxon>
        <taxon>Crambinae</taxon>
        <taxon>Chilo</taxon>
    </lineage>
</organism>
<evidence type="ECO:0000259" key="2">
    <source>
        <dbReference type="Pfam" id="PF25298"/>
    </source>
</evidence>
<dbReference type="Pfam" id="PF25298">
    <property type="entry name" value="Baculo_FP_2nd"/>
    <property type="match status" value="1"/>
</dbReference>
<name>A0ABN8BCC3_CHISP</name>
<proteinExistence type="predicted"/>
<reference evidence="3" key="1">
    <citation type="submission" date="2021-12" db="EMBL/GenBank/DDBJ databases">
        <authorList>
            <person name="King R."/>
        </authorList>
    </citation>
    <scope>NUCLEOTIDE SEQUENCE</scope>
</reference>
<dbReference type="Proteomes" id="UP001153292">
    <property type="component" value="Chromosome 9"/>
</dbReference>
<feature type="domain" description="FP protein C-terminal" evidence="2">
    <location>
        <begin position="242"/>
        <end position="290"/>
    </location>
</feature>
<evidence type="ECO:0000256" key="1">
    <source>
        <dbReference type="SAM" id="MobiDB-lite"/>
    </source>
</evidence>
<sequence>MPLKRTPPKTPHINTESDANPSSAPVTDTENEGSTSATSKPRARKRPHGEEMSTFMSEMRTNMETFKKQQDTIQACIKDVQQQNIDLIKSMEFISSQYEEMKEKLTKMETERRDHLSYIQTLESKVENLERIGKQSGLEIRNIPMSKKETKEDLLNLVKKVADTVNVSFEQSMVRDVFRPHSNKGEAKPIIIDFTSVLIKESILTSVKSYNRKNKDNKLNTELIQLEGQKKPIFIAECLTLSAKKMYFLARDFSKTNNYAYCWTSHGRVFLRKREGAPARCISKESDLLYLQSHPDL</sequence>
<feature type="region of interest" description="Disordered" evidence="1">
    <location>
        <begin position="1"/>
        <end position="50"/>
    </location>
</feature>
<accession>A0ABN8BCC3</accession>
<dbReference type="InterPro" id="IPR057251">
    <property type="entry name" value="FP_C"/>
</dbReference>
<keyword evidence="4" id="KW-1185">Reference proteome</keyword>
<gene>
    <name evidence="3" type="ORF">CHILSU_LOCUS11070</name>
</gene>
<dbReference type="EMBL" id="OU963902">
    <property type="protein sequence ID" value="CAH0407667.1"/>
    <property type="molecule type" value="Genomic_DNA"/>
</dbReference>
<feature type="compositionally biased region" description="Polar residues" evidence="1">
    <location>
        <begin position="12"/>
        <end position="39"/>
    </location>
</feature>
<protein>
    <recommendedName>
        <fullName evidence="2">FP protein C-terminal domain-containing protein</fullName>
    </recommendedName>
</protein>